<evidence type="ECO:0000256" key="4">
    <source>
        <dbReference type="ARBA" id="ARBA00023163"/>
    </source>
</evidence>
<dbReference type="InterPro" id="IPR036388">
    <property type="entry name" value="WH-like_DNA-bd_sf"/>
</dbReference>
<reference evidence="7" key="1">
    <citation type="journal article" date="2021" name="PeerJ">
        <title>Extensive microbial diversity within the chicken gut microbiome revealed by metagenomics and culture.</title>
        <authorList>
            <person name="Gilroy R."/>
            <person name="Ravi A."/>
            <person name="Getino M."/>
            <person name="Pursley I."/>
            <person name="Horton D.L."/>
            <person name="Alikhan N.F."/>
            <person name="Baker D."/>
            <person name="Gharbi K."/>
            <person name="Hall N."/>
            <person name="Watson M."/>
            <person name="Adriaenssens E.M."/>
            <person name="Foster-Nyarko E."/>
            <person name="Jarju S."/>
            <person name="Secka A."/>
            <person name="Antonio M."/>
            <person name="Oren A."/>
            <person name="Chaudhuri R.R."/>
            <person name="La Ragione R."/>
            <person name="Hildebrand F."/>
            <person name="Pallen M.J."/>
        </authorList>
    </citation>
    <scope>NUCLEOTIDE SEQUENCE</scope>
    <source>
        <strain evidence="7">CHK192-8294</strain>
    </source>
</reference>
<reference evidence="7" key="2">
    <citation type="submission" date="2021-04" db="EMBL/GenBank/DDBJ databases">
        <authorList>
            <person name="Gilroy R."/>
        </authorList>
    </citation>
    <scope>NUCLEOTIDE SEQUENCE</scope>
    <source>
        <strain evidence="7">CHK192-8294</strain>
    </source>
</reference>
<feature type="domain" description="RNA polymerase sigma factor 70 region 4 type 2" evidence="6">
    <location>
        <begin position="101"/>
        <end position="152"/>
    </location>
</feature>
<evidence type="ECO:0000259" key="6">
    <source>
        <dbReference type="Pfam" id="PF08281"/>
    </source>
</evidence>
<dbReference type="AlphaFoldDB" id="A0A9D2SAG0"/>
<keyword evidence="2" id="KW-0805">Transcription regulation</keyword>
<dbReference type="SUPFAM" id="SSF88659">
    <property type="entry name" value="Sigma3 and sigma4 domains of RNA polymerase sigma factors"/>
    <property type="match status" value="1"/>
</dbReference>
<dbReference type="Pfam" id="PF04542">
    <property type="entry name" value="Sigma70_r2"/>
    <property type="match status" value="1"/>
</dbReference>
<dbReference type="PANTHER" id="PTHR43133">
    <property type="entry name" value="RNA POLYMERASE ECF-TYPE SIGMA FACTO"/>
    <property type="match status" value="1"/>
</dbReference>
<dbReference type="GO" id="GO:0016987">
    <property type="term" value="F:sigma factor activity"/>
    <property type="evidence" value="ECO:0007669"/>
    <property type="project" value="UniProtKB-KW"/>
</dbReference>
<dbReference type="Pfam" id="PF08281">
    <property type="entry name" value="Sigma70_r4_2"/>
    <property type="match status" value="1"/>
</dbReference>
<dbReference type="SUPFAM" id="SSF88946">
    <property type="entry name" value="Sigma2 domain of RNA polymerase sigma factors"/>
    <property type="match status" value="1"/>
</dbReference>
<proteinExistence type="inferred from homology"/>
<dbReference type="Proteomes" id="UP000823921">
    <property type="component" value="Unassembled WGS sequence"/>
</dbReference>
<evidence type="ECO:0000259" key="5">
    <source>
        <dbReference type="Pfam" id="PF04542"/>
    </source>
</evidence>
<dbReference type="InterPro" id="IPR039425">
    <property type="entry name" value="RNA_pol_sigma-70-like"/>
</dbReference>
<dbReference type="Gene3D" id="1.10.10.10">
    <property type="entry name" value="Winged helix-like DNA-binding domain superfamily/Winged helix DNA-binding domain"/>
    <property type="match status" value="1"/>
</dbReference>
<evidence type="ECO:0000256" key="3">
    <source>
        <dbReference type="ARBA" id="ARBA00023082"/>
    </source>
</evidence>
<dbReference type="GO" id="GO:0006352">
    <property type="term" value="P:DNA-templated transcription initiation"/>
    <property type="evidence" value="ECO:0007669"/>
    <property type="project" value="InterPro"/>
</dbReference>
<name>A0A9D2SAG0_9FIRM</name>
<evidence type="ECO:0000313" key="8">
    <source>
        <dbReference type="Proteomes" id="UP000823921"/>
    </source>
</evidence>
<dbReference type="Gene3D" id="1.10.1740.10">
    <property type="match status" value="1"/>
</dbReference>
<dbReference type="InterPro" id="IPR007627">
    <property type="entry name" value="RNA_pol_sigma70_r2"/>
</dbReference>
<dbReference type="PANTHER" id="PTHR43133:SF51">
    <property type="entry name" value="RNA POLYMERASE SIGMA FACTOR"/>
    <property type="match status" value="1"/>
</dbReference>
<dbReference type="GO" id="GO:0003677">
    <property type="term" value="F:DNA binding"/>
    <property type="evidence" value="ECO:0007669"/>
    <property type="project" value="InterPro"/>
</dbReference>
<dbReference type="InterPro" id="IPR013325">
    <property type="entry name" value="RNA_pol_sigma_r2"/>
</dbReference>
<organism evidence="7 8">
    <name type="scientific">Candidatus Flavonifractor intestinigallinarum</name>
    <dbReference type="NCBI Taxonomy" id="2838586"/>
    <lineage>
        <taxon>Bacteria</taxon>
        <taxon>Bacillati</taxon>
        <taxon>Bacillota</taxon>
        <taxon>Clostridia</taxon>
        <taxon>Eubacteriales</taxon>
        <taxon>Oscillospiraceae</taxon>
        <taxon>Flavonifractor</taxon>
    </lineage>
</organism>
<feature type="domain" description="RNA polymerase sigma-70 region 2" evidence="5">
    <location>
        <begin position="13"/>
        <end position="81"/>
    </location>
</feature>
<accession>A0A9D2SAG0</accession>
<comment type="caution">
    <text evidence="7">The sequence shown here is derived from an EMBL/GenBank/DDBJ whole genome shotgun (WGS) entry which is preliminary data.</text>
</comment>
<comment type="similarity">
    <text evidence="1">Belongs to the sigma-70 factor family. ECF subfamily.</text>
</comment>
<dbReference type="EMBL" id="DWXO01000008">
    <property type="protein sequence ID" value="HJB79491.1"/>
    <property type="molecule type" value="Genomic_DNA"/>
</dbReference>
<dbReference type="NCBIfam" id="TIGR02937">
    <property type="entry name" value="sigma70-ECF"/>
    <property type="match status" value="1"/>
</dbReference>
<keyword evidence="4" id="KW-0804">Transcription</keyword>
<dbReference type="InterPro" id="IPR013249">
    <property type="entry name" value="RNA_pol_sigma70_r4_t2"/>
</dbReference>
<dbReference type="InterPro" id="IPR013324">
    <property type="entry name" value="RNA_pol_sigma_r3/r4-like"/>
</dbReference>
<evidence type="ECO:0000313" key="7">
    <source>
        <dbReference type="EMBL" id="HJB79491.1"/>
    </source>
</evidence>
<evidence type="ECO:0000256" key="1">
    <source>
        <dbReference type="ARBA" id="ARBA00010641"/>
    </source>
</evidence>
<dbReference type="InterPro" id="IPR014284">
    <property type="entry name" value="RNA_pol_sigma-70_dom"/>
</dbReference>
<gene>
    <name evidence="7" type="ORF">H9712_00740</name>
</gene>
<protein>
    <submittedName>
        <fullName evidence="7">RNA polymerase sigma factor</fullName>
    </submittedName>
</protein>
<sequence>MPPIPDRAEAQRLVDTYSDLILRLSYTYLGSTADAQDICQTVFLKLLQATRGFDSQEHERAWIIRTAVNLCKDHLKSRWRRTTVTLDAAENVPAPQPEEGSLLAALDLLPPKYRTVIYLYYYEGYSAREIAVLLGEKPATVFTRLDRGRQKLRTYLEQEELT</sequence>
<evidence type="ECO:0000256" key="2">
    <source>
        <dbReference type="ARBA" id="ARBA00023015"/>
    </source>
</evidence>
<dbReference type="CDD" id="cd06171">
    <property type="entry name" value="Sigma70_r4"/>
    <property type="match status" value="1"/>
</dbReference>
<keyword evidence="3" id="KW-0731">Sigma factor</keyword>